<evidence type="ECO:0000313" key="12">
    <source>
        <dbReference type="EMBL" id="RWR09242.1"/>
    </source>
</evidence>
<evidence type="ECO:0000256" key="8">
    <source>
        <dbReference type="PIRSR" id="PIRSR000112-1"/>
    </source>
</evidence>
<feature type="binding site" evidence="8">
    <location>
        <position position="274"/>
    </location>
    <ligand>
        <name>glycerol</name>
        <dbReference type="ChEBI" id="CHEBI:17754"/>
    </ligand>
</feature>
<accession>A0A443IRH7</accession>
<evidence type="ECO:0000313" key="13">
    <source>
        <dbReference type="Proteomes" id="UP000285710"/>
    </source>
</evidence>
<evidence type="ECO:0000256" key="2">
    <source>
        <dbReference type="ARBA" id="ARBA00023002"/>
    </source>
</evidence>
<keyword evidence="8" id="KW-0862">Zinc</keyword>
<feature type="binding site" evidence="8">
    <location>
        <position position="257"/>
    </location>
    <ligand>
        <name>glycerol</name>
        <dbReference type="ChEBI" id="CHEBI:17754"/>
    </ligand>
</feature>
<comment type="pathway">
    <text evidence="4">Polyol metabolism; glycerol fermentation; glycerone phosphate from glycerol (oxidative route): step 1/2.</text>
</comment>
<feature type="binding site" evidence="8">
    <location>
        <position position="174"/>
    </location>
    <ligand>
        <name>glycerol</name>
        <dbReference type="ChEBI" id="CHEBI:17754"/>
    </ligand>
</feature>
<dbReference type="Proteomes" id="UP000285710">
    <property type="component" value="Unassembled WGS sequence"/>
</dbReference>
<dbReference type="PANTHER" id="PTHR43616">
    <property type="entry name" value="GLYCEROL DEHYDROGENASE"/>
    <property type="match status" value="1"/>
</dbReference>
<sequence length="368" mass="37891">MFDTTVAVFGAPGRYVQGPGSIRLVGDCAASLGDAAVLVVDAMVREMVADHVAPACAAAGVDLAVLPFAGQLGAATAADLLARLDGKVRTVIAAGGGRAIDAGKALAERIGGGLITLPTVASNDAPTSKNFVLYDDHHRLLEVRHLPRNPDFVIVDTAILSRAPRALFRAGLGDAIAKKFEAEACMAAQGANMFAARPTRLACAIAQSCHDQLVRHAAAAWQVAGTGTVTEDFEAAVEAMILMAGLGFESGGLSLPHAMTRGIPLLPGAAEVPHGLQVAWALLIHFRVIGRHPPAELIELYRATGLPLTLADLGVAAPSDRDLAAMARASLAARHARNMPFAVDEAMLVAAVRANEAGLGIPVVTAGE</sequence>
<feature type="binding site" evidence="10">
    <location>
        <begin position="97"/>
        <end position="101"/>
    </location>
    <ligand>
        <name>NAD(+)</name>
        <dbReference type="ChEBI" id="CHEBI:57540"/>
    </ligand>
</feature>
<evidence type="ECO:0000256" key="7">
    <source>
        <dbReference type="ARBA" id="ARBA00049006"/>
    </source>
</evidence>
<comment type="cofactor">
    <cofactor evidence="8">
        <name>Zn(2+)</name>
        <dbReference type="ChEBI" id="CHEBI:29105"/>
    </cofactor>
    <text evidence="8">Binds 1 zinc ion per subunit.</text>
</comment>
<keyword evidence="13" id="KW-1185">Reference proteome</keyword>
<dbReference type="EC" id="1.1.1.6" evidence="5"/>
<keyword evidence="1 8" id="KW-0479">Metal-binding</keyword>
<reference evidence="12 13" key="1">
    <citation type="submission" date="2019-01" db="EMBL/GenBank/DDBJ databases">
        <title>Sinorhodobacter populi sp. nov. isolated from the symptomatic bark tissue of Populus euramericana canker.</title>
        <authorList>
            <person name="Xu G."/>
        </authorList>
    </citation>
    <scope>NUCLEOTIDE SEQUENCE [LARGE SCALE GENOMIC DNA]</scope>
    <source>
        <strain evidence="12 13">2D-5</strain>
    </source>
</reference>
<proteinExistence type="predicted"/>
<dbReference type="PANTHER" id="PTHR43616:SF5">
    <property type="entry name" value="GLYCEROL DEHYDROGENASE 1"/>
    <property type="match status" value="1"/>
</dbReference>
<comment type="catalytic activity">
    <reaction evidence="7">
        <text>glycerol + NAD(+) = dihydroxyacetone + NADH + H(+)</text>
        <dbReference type="Rhea" id="RHEA:13769"/>
        <dbReference type="ChEBI" id="CHEBI:15378"/>
        <dbReference type="ChEBI" id="CHEBI:16016"/>
        <dbReference type="ChEBI" id="CHEBI:17754"/>
        <dbReference type="ChEBI" id="CHEBI:57540"/>
        <dbReference type="ChEBI" id="CHEBI:57945"/>
        <dbReference type="EC" id="1.1.1.6"/>
    </reaction>
</comment>
<feature type="binding site" evidence="10">
    <location>
        <position position="41"/>
    </location>
    <ligand>
        <name>NAD(+)</name>
        <dbReference type="ChEBI" id="CHEBI:57540"/>
    </ligand>
</feature>
<evidence type="ECO:0000256" key="9">
    <source>
        <dbReference type="PIRSR" id="PIRSR000112-2"/>
    </source>
</evidence>
<evidence type="ECO:0000256" key="6">
    <source>
        <dbReference type="ARBA" id="ARBA00040132"/>
    </source>
</evidence>
<evidence type="ECO:0000256" key="3">
    <source>
        <dbReference type="ARBA" id="ARBA00023027"/>
    </source>
</evidence>
<evidence type="ECO:0000256" key="10">
    <source>
        <dbReference type="PIRSR" id="PIRSR000112-3"/>
    </source>
</evidence>
<comment type="caution">
    <text evidence="12">The sequence shown here is derived from an EMBL/GenBank/DDBJ whole genome shotgun (WGS) entry which is preliminary data.</text>
</comment>
<feature type="binding site" evidence="10">
    <location>
        <begin position="119"/>
        <end position="122"/>
    </location>
    <ligand>
        <name>NAD(+)</name>
        <dbReference type="ChEBI" id="CHEBI:57540"/>
    </ligand>
</feature>
<dbReference type="Pfam" id="PF00465">
    <property type="entry name" value="Fe-ADH"/>
    <property type="match status" value="1"/>
</dbReference>
<evidence type="ECO:0000256" key="1">
    <source>
        <dbReference type="ARBA" id="ARBA00022723"/>
    </source>
</evidence>
<protein>
    <recommendedName>
        <fullName evidence="6">Glycerol dehydrogenase</fullName>
        <ecNumber evidence="5">1.1.1.6</ecNumber>
    </recommendedName>
</protein>
<feature type="binding site" evidence="9">
    <location>
        <position position="124"/>
    </location>
    <ligand>
        <name>glycerol</name>
        <dbReference type="ChEBI" id="CHEBI:17754"/>
    </ligand>
</feature>
<reference evidence="12 13" key="2">
    <citation type="submission" date="2019-01" db="EMBL/GenBank/DDBJ databases">
        <authorList>
            <person name="Li Y."/>
        </authorList>
    </citation>
    <scope>NUCLEOTIDE SEQUENCE [LARGE SCALE GENOMIC DNA]</scope>
    <source>
        <strain evidence="12 13">2D-5</strain>
    </source>
</reference>
<feature type="binding site" evidence="9">
    <location>
        <position position="274"/>
    </location>
    <ligand>
        <name>Zn(2+)</name>
        <dbReference type="ChEBI" id="CHEBI:29105"/>
        <note>catalytic</note>
    </ligand>
</feature>
<organism evidence="12 13">
    <name type="scientific">Paenirhodobacter populi</name>
    <dbReference type="NCBI Taxonomy" id="2306993"/>
    <lineage>
        <taxon>Bacteria</taxon>
        <taxon>Pseudomonadati</taxon>
        <taxon>Pseudomonadota</taxon>
        <taxon>Alphaproteobacteria</taxon>
        <taxon>Rhodobacterales</taxon>
        <taxon>Rhodobacter group</taxon>
        <taxon>Paenirhodobacter</taxon>
    </lineage>
</organism>
<feature type="binding site" evidence="10">
    <location>
        <position position="134"/>
    </location>
    <ligand>
        <name>NAD(+)</name>
        <dbReference type="ChEBI" id="CHEBI:57540"/>
    </ligand>
</feature>
<evidence type="ECO:0000256" key="5">
    <source>
        <dbReference type="ARBA" id="ARBA00039147"/>
    </source>
</evidence>
<dbReference type="SUPFAM" id="SSF56796">
    <property type="entry name" value="Dehydroquinate synthase-like"/>
    <property type="match status" value="1"/>
</dbReference>
<gene>
    <name evidence="12" type="ORF">D2T33_14735</name>
</gene>
<dbReference type="EMBL" id="SAUW01000015">
    <property type="protein sequence ID" value="RWR09242.1"/>
    <property type="molecule type" value="Genomic_DNA"/>
</dbReference>
<feature type="domain" description="Alcohol dehydrogenase iron-type/glycerol dehydrogenase GldA" evidence="11">
    <location>
        <begin position="12"/>
        <end position="157"/>
    </location>
</feature>
<dbReference type="Gene3D" id="3.40.50.1970">
    <property type="match status" value="1"/>
</dbReference>
<name>A0A443IRH7_9RHOB</name>
<feature type="binding site" evidence="10">
    <location>
        <position position="128"/>
    </location>
    <ligand>
        <name>NAD(+)</name>
        <dbReference type="ChEBI" id="CHEBI:57540"/>
    </ligand>
</feature>
<keyword evidence="2" id="KW-0560">Oxidoreductase</keyword>
<evidence type="ECO:0000259" key="11">
    <source>
        <dbReference type="Pfam" id="PF00465"/>
    </source>
</evidence>
<dbReference type="AlphaFoldDB" id="A0A443IRH7"/>
<evidence type="ECO:0000256" key="4">
    <source>
        <dbReference type="ARBA" id="ARBA00037918"/>
    </source>
</evidence>
<keyword evidence="3 10" id="KW-0520">NAD</keyword>
<dbReference type="Gene3D" id="1.20.1090.10">
    <property type="entry name" value="Dehydroquinate synthase-like - alpha domain"/>
    <property type="match status" value="1"/>
</dbReference>
<dbReference type="PIRSF" id="PIRSF000112">
    <property type="entry name" value="Glycerol_dehydrogenase"/>
    <property type="match status" value="1"/>
</dbReference>
<dbReference type="RefSeq" id="WP_128270272.1">
    <property type="nucleotide sequence ID" value="NZ_SAUW01000015.1"/>
</dbReference>
<dbReference type="InterPro" id="IPR016205">
    <property type="entry name" value="Glycerol_DH"/>
</dbReference>
<dbReference type="GO" id="GO:0046872">
    <property type="term" value="F:metal ion binding"/>
    <property type="evidence" value="ECO:0007669"/>
    <property type="project" value="UniProtKB-KW"/>
</dbReference>
<dbReference type="InterPro" id="IPR001670">
    <property type="entry name" value="ADH_Fe/GldA"/>
</dbReference>
<dbReference type="GO" id="GO:0008888">
    <property type="term" value="F:glycerol dehydrogenase (NAD+) activity"/>
    <property type="evidence" value="ECO:0007669"/>
    <property type="project" value="UniProtKB-EC"/>
</dbReference>